<evidence type="ECO:0000256" key="1">
    <source>
        <dbReference type="SAM" id="MobiDB-lite"/>
    </source>
</evidence>
<feature type="region of interest" description="Disordered" evidence="1">
    <location>
        <begin position="1"/>
        <end position="22"/>
    </location>
</feature>
<dbReference type="AlphaFoldDB" id="A0AA90UMW3"/>
<evidence type="ECO:0000313" key="3">
    <source>
        <dbReference type="Proteomes" id="UP000423156"/>
    </source>
</evidence>
<name>A0AA90UMW3_9BACT</name>
<dbReference type="RefSeq" id="WP_153093033.1">
    <property type="nucleotide sequence ID" value="NZ_CATKVS010000010.1"/>
</dbReference>
<feature type="compositionally biased region" description="Basic and acidic residues" evidence="1">
    <location>
        <begin position="1"/>
        <end position="13"/>
    </location>
</feature>
<protein>
    <submittedName>
        <fullName evidence="2">Uncharacterized protein</fullName>
    </submittedName>
</protein>
<comment type="caution">
    <text evidence="2">The sequence shown here is derived from an EMBL/GenBank/DDBJ whole genome shotgun (WGS) entry which is preliminary data.</text>
</comment>
<gene>
    <name evidence="2" type="ORF">F7D71_09375</name>
</gene>
<dbReference type="EMBL" id="VZBZ01000125">
    <property type="protein sequence ID" value="MQN78057.1"/>
    <property type="molecule type" value="Genomic_DNA"/>
</dbReference>
<sequence length="97" mass="11101">MKEKKYHLQEDHGAAFAEEPTPAYHENTTVVLPGKKIAEDNFDDDFEWDRIPAGWGPINEEEAIARIEAIEADIEQNGLIDEEDMIEHLKAKGLWLI</sequence>
<evidence type="ECO:0000313" key="2">
    <source>
        <dbReference type="EMBL" id="MQN78057.1"/>
    </source>
</evidence>
<dbReference type="Proteomes" id="UP000423156">
    <property type="component" value="Unassembled WGS sequence"/>
</dbReference>
<organism evidence="2 3">
    <name type="scientific">Segatella copri</name>
    <dbReference type="NCBI Taxonomy" id="165179"/>
    <lineage>
        <taxon>Bacteria</taxon>
        <taxon>Pseudomonadati</taxon>
        <taxon>Bacteroidota</taxon>
        <taxon>Bacteroidia</taxon>
        <taxon>Bacteroidales</taxon>
        <taxon>Prevotellaceae</taxon>
        <taxon>Segatella</taxon>
    </lineage>
</organism>
<reference evidence="3" key="1">
    <citation type="submission" date="2019-09" db="EMBL/GenBank/DDBJ databases">
        <title>Distinct polysaccharide growth profiles of human intestinal Prevotella copri isolates.</title>
        <authorList>
            <person name="Fehlner-Peach H."/>
            <person name="Magnabosco C."/>
            <person name="Raghavan V."/>
            <person name="Scher J.U."/>
            <person name="Tett A."/>
            <person name="Cox L.M."/>
            <person name="Gottsegen C."/>
            <person name="Watters A."/>
            <person name="Wiltshire- Gordon J.D."/>
            <person name="Segata N."/>
            <person name="Bonneau R."/>
            <person name="Littman D.R."/>
        </authorList>
    </citation>
    <scope>NUCLEOTIDE SEQUENCE [LARGE SCALE GENOMIC DNA]</scope>
    <source>
        <strain evidence="3">BU41712</strain>
    </source>
</reference>
<accession>A0AA90UMW3</accession>
<proteinExistence type="predicted"/>